<dbReference type="SMART" id="SM00422">
    <property type="entry name" value="HTH_MERR"/>
    <property type="match status" value="1"/>
</dbReference>
<dbReference type="Pfam" id="PF13411">
    <property type="entry name" value="MerR_1"/>
    <property type="match status" value="1"/>
</dbReference>
<feature type="domain" description="HTH merR-type" evidence="4">
    <location>
        <begin position="3"/>
        <end position="71"/>
    </location>
</feature>
<dbReference type="GO" id="GO:0003677">
    <property type="term" value="F:DNA binding"/>
    <property type="evidence" value="ECO:0007669"/>
    <property type="project" value="UniProtKB-KW"/>
</dbReference>
<proteinExistence type="predicted"/>
<dbReference type="InterPro" id="IPR047057">
    <property type="entry name" value="MerR_fam"/>
</dbReference>
<sequence>MGTYRISELAERSGVPATTLRYYEAEGLLLAGRTSSGYRVYDETSAQRLEFIPSAKMLGLALEEIRELLAVWDSGVCAHVRDGMLPLVTQRIEDADRRRAELAAFSARLAQVHAMLAMPAPKGACGPACGCVVEGGSGPVLVELVAAHADDRTRRWRRLLTQASAREELPDGVRVVFPLTAALVAEVADWAAAQLGEDGSGGTGVTLHLTTDWIELTVRIAESGAAMLADVAGLPA</sequence>
<dbReference type="InterPro" id="IPR000551">
    <property type="entry name" value="MerR-type_HTH_dom"/>
</dbReference>
<dbReference type="GO" id="GO:0003700">
    <property type="term" value="F:DNA-binding transcription factor activity"/>
    <property type="evidence" value="ECO:0007669"/>
    <property type="project" value="InterPro"/>
</dbReference>
<evidence type="ECO:0000259" key="4">
    <source>
        <dbReference type="PROSITE" id="PS50937"/>
    </source>
</evidence>
<dbReference type="SUPFAM" id="SSF46955">
    <property type="entry name" value="Putative DNA-binding domain"/>
    <property type="match status" value="1"/>
</dbReference>
<dbReference type="RefSeq" id="WP_046766376.1">
    <property type="nucleotide sequence ID" value="NZ_KQ061219.1"/>
</dbReference>
<dbReference type="InterPro" id="IPR009061">
    <property type="entry name" value="DNA-bd_dom_put_sf"/>
</dbReference>
<keyword evidence="6" id="KW-1185">Reference proteome</keyword>
<reference evidence="6" key="1">
    <citation type="submission" date="2016-10" db="EMBL/GenBank/DDBJ databases">
        <authorList>
            <person name="Varghese N."/>
            <person name="Submissions S."/>
        </authorList>
    </citation>
    <scope>NUCLEOTIDE SEQUENCE [LARGE SCALE GENOMIC DNA]</scope>
    <source>
        <strain evidence="6">DSM 45079</strain>
    </source>
</reference>
<dbReference type="Proteomes" id="UP000182977">
    <property type="component" value="Chromosome I"/>
</dbReference>
<keyword evidence="2 5" id="KW-0238">DNA-binding</keyword>
<protein>
    <submittedName>
        <fullName evidence="5">DNA-binding transcriptional regulator, MerR family</fullName>
    </submittedName>
</protein>
<gene>
    <name evidence="5" type="ORF">SAMN04488563_0804</name>
</gene>
<dbReference type="PROSITE" id="PS50937">
    <property type="entry name" value="HTH_MERR_2"/>
    <property type="match status" value="1"/>
</dbReference>
<evidence type="ECO:0000313" key="5">
    <source>
        <dbReference type="EMBL" id="SDU26017.1"/>
    </source>
</evidence>
<evidence type="ECO:0000256" key="2">
    <source>
        <dbReference type="ARBA" id="ARBA00023125"/>
    </source>
</evidence>
<dbReference type="CDD" id="cd04770">
    <property type="entry name" value="HTH_HMRTR"/>
    <property type="match status" value="1"/>
</dbReference>
<dbReference type="Gene3D" id="1.10.1660.10">
    <property type="match status" value="1"/>
</dbReference>
<evidence type="ECO:0000313" key="6">
    <source>
        <dbReference type="Proteomes" id="UP000182977"/>
    </source>
</evidence>
<keyword evidence="1" id="KW-0805">Transcription regulation</keyword>
<dbReference type="PANTHER" id="PTHR30204:SF94">
    <property type="entry name" value="HEAVY METAL-DEPENDENT TRANSCRIPTIONAL REGULATOR HI_0293-RELATED"/>
    <property type="match status" value="1"/>
</dbReference>
<name>A0A1H2H2A8_9ACTN</name>
<evidence type="ECO:0000256" key="3">
    <source>
        <dbReference type="ARBA" id="ARBA00023163"/>
    </source>
</evidence>
<keyword evidence="3" id="KW-0804">Transcription</keyword>
<accession>A0A1H2H2A8</accession>
<dbReference type="PRINTS" id="PR00040">
    <property type="entry name" value="HTHMERR"/>
</dbReference>
<organism evidence="5 6">
    <name type="scientific">Jiangella alkaliphila</name>
    <dbReference type="NCBI Taxonomy" id="419479"/>
    <lineage>
        <taxon>Bacteria</taxon>
        <taxon>Bacillati</taxon>
        <taxon>Actinomycetota</taxon>
        <taxon>Actinomycetes</taxon>
        <taxon>Jiangellales</taxon>
        <taxon>Jiangellaceae</taxon>
        <taxon>Jiangella</taxon>
    </lineage>
</organism>
<dbReference type="EMBL" id="LT629791">
    <property type="protein sequence ID" value="SDU26017.1"/>
    <property type="molecule type" value="Genomic_DNA"/>
</dbReference>
<dbReference type="OrthoDB" id="9802039at2"/>
<dbReference type="PANTHER" id="PTHR30204">
    <property type="entry name" value="REDOX-CYCLING DRUG-SENSING TRANSCRIPTIONAL ACTIVATOR SOXR"/>
    <property type="match status" value="1"/>
</dbReference>
<dbReference type="STRING" id="419479.SAMN04488563_0804"/>
<dbReference type="AlphaFoldDB" id="A0A1H2H2A8"/>
<evidence type="ECO:0000256" key="1">
    <source>
        <dbReference type="ARBA" id="ARBA00023015"/>
    </source>
</evidence>